<feature type="domain" description="NADP-dependent oxidoreductase" evidence="4">
    <location>
        <begin position="2"/>
        <end position="128"/>
    </location>
</feature>
<evidence type="ECO:0000256" key="3">
    <source>
        <dbReference type="SAM" id="MobiDB-lite"/>
    </source>
</evidence>
<dbReference type="Proteomes" id="UP000077266">
    <property type="component" value="Unassembled WGS sequence"/>
</dbReference>
<dbReference type="InParanoid" id="A0A165EKS6"/>
<dbReference type="AlphaFoldDB" id="A0A165EKS6"/>
<keyword evidence="1" id="KW-0560">Oxidoreductase</keyword>
<evidence type="ECO:0000313" key="6">
    <source>
        <dbReference type="Proteomes" id="UP000077266"/>
    </source>
</evidence>
<dbReference type="PANTHER" id="PTHR43364:SF2">
    <property type="entry name" value="ARYL-ALCOHOL DEHYDROGENASE AAD10-RELATED"/>
    <property type="match status" value="1"/>
</dbReference>
<comment type="similarity">
    <text evidence="2">Belongs to the aldo/keto reductase family. Aldo/keto reductase 2 subfamily.</text>
</comment>
<evidence type="ECO:0000313" key="5">
    <source>
        <dbReference type="EMBL" id="KZV87171.1"/>
    </source>
</evidence>
<organism evidence="5 6">
    <name type="scientific">Exidia glandulosa HHB12029</name>
    <dbReference type="NCBI Taxonomy" id="1314781"/>
    <lineage>
        <taxon>Eukaryota</taxon>
        <taxon>Fungi</taxon>
        <taxon>Dikarya</taxon>
        <taxon>Basidiomycota</taxon>
        <taxon>Agaricomycotina</taxon>
        <taxon>Agaricomycetes</taxon>
        <taxon>Auriculariales</taxon>
        <taxon>Exidiaceae</taxon>
        <taxon>Exidia</taxon>
    </lineage>
</organism>
<dbReference type="EMBL" id="KV426134">
    <property type="protein sequence ID" value="KZV87171.1"/>
    <property type="molecule type" value="Genomic_DNA"/>
</dbReference>
<dbReference type="Pfam" id="PF00248">
    <property type="entry name" value="Aldo_ket_red"/>
    <property type="match status" value="1"/>
</dbReference>
<proteinExistence type="inferred from homology"/>
<dbReference type="STRING" id="1314781.A0A165EKS6"/>
<evidence type="ECO:0000256" key="2">
    <source>
        <dbReference type="ARBA" id="ARBA00038157"/>
    </source>
</evidence>
<dbReference type="GO" id="GO:0016491">
    <property type="term" value="F:oxidoreductase activity"/>
    <property type="evidence" value="ECO:0007669"/>
    <property type="project" value="UniProtKB-KW"/>
</dbReference>
<feature type="compositionally biased region" description="Basic and acidic residues" evidence="3">
    <location>
        <begin position="30"/>
        <end position="47"/>
    </location>
</feature>
<evidence type="ECO:0000256" key="1">
    <source>
        <dbReference type="ARBA" id="ARBA00023002"/>
    </source>
</evidence>
<dbReference type="OrthoDB" id="48988at2759"/>
<evidence type="ECO:0000259" key="4">
    <source>
        <dbReference type="Pfam" id="PF00248"/>
    </source>
</evidence>
<feature type="non-terminal residue" evidence="5">
    <location>
        <position position="140"/>
    </location>
</feature>
<sequence length="140" mass="15451">DRAFEREIIPVTREWGMALAPWNVLAGGKLRSDEEEQKRKDSGEGGRDIFGTGWERSPAEKKMSNALEKVAKEVGGSVTAVAIAYLMQKTTHVFPIVGGRKIEHLQGNIKALELTLTPEHVAFIESVNAFEPGFPHNLIV</sequence>
<dbReference type="Gene3D" id="3.20.20.100">
    <property type="entry name" value="NADP-dependent oxidoreductase domain"/>
    <property type="match status" value="1"/>
</dbReference>
<dbReference type="InterPro" id="IPR036812">
    <property type="entry name" value="NAD(P)_OxRdtase_dom_sf"/>
</dbReference>
<dbReference type="InterPro" id="IPR023210">
    <property type="entry name" value="NADP_OxRdtase_dom"/>
</dbReference>
<dbReference type="SUPFAM" id="SSF51430">
    <property type="entry name" value="NAD(P)-linked oxidoreductase"/>
    <property type="match status" value="1"/>
</dbReference>
<accession>A0A165EKS6</accession>
<dbReference type="PANTHER" id="PTHR43364">
    <property type="entry name" value="NADH-SPECIFIC METHYLGLYOXAL REDUCTASE-RELATED"/>
    <property type="match status" value="1"/>
</dbReference>
<feature type="non-terminal residue" evidence="5">
    <location>
        <position position="1"/>
    </location>
</feature>
<name>A0A165EKS6_EXIGL</name>
<protein>
    <submittedName>
        <fullName evidence="5">Aldo/keto reductase</fullName>
    </submittedName>
</protein>
<reference evidence="5 6" key="1">
    <citation type="journal article" date="2016" name="Mol. Biol. Evol.">
        <title>Comparative Genomics of Early-Diverging Mushroom-Forming Fungi Provides Insights into the Origins of Lignocellulose Decay Capabilities.</title>
        <authorList>
            <person name="Nagy L.G."/>
            <person name="Riley R."/>
            <person name="Tritt A."/>
            <person name="Adam C."/>
            <person name="Daum C."/>
            <person name="Floudas D."/>
            <person name="Sun H."/>
            <person name="Yadav J.S."/>
            <person name="Pangilinan J."/>
            <person name="Larsson K.H."/>
            <person name="Matsuura K."/>
            <person name="Barry K."/>
            <person name="Labutti K."/>
            <person name="Kuo R."/>
            <person name="Ohm R.A."/>
            <person name="Bhattacharya S.S."/>
            <person name="Shirouzu T."/>
            <person name="Yoshinaga Y."/>
            <person name="Martin F.M."/>
            <person name="Grigoriev I.V."/>
            <person name="Hibbett D.S."/>
        </authorList>
    </citation>
    <scope>NUCLEOTIDE SEQUENCE [LARGE SCALE GENOMIC DNA]</scope>
    <source>
        <strain evidence="5 6">HHB12029</strain>
    </source>
</reference>
<dbReference type="InterPro" id="IPR050523">
    <property type="entry name" value="AKR_Detox_Biosynth"/>
</dbReference>
<keyword evidence="6" id="KW-1185">Reference proteome</keyword>
<feature type="region of interest" description="Disordered" evidence="3">
    <location>
        <begin position="30"/>
        <end position="60"/>
    </location>
</feature>
<gene>
    <name evidence="5" type="ORF">EXIGLDRAFT_592765</name>
</gene>